<organism evidence="1 2">
    <name type="scientific">Peronosclerospora sorghi</name>
    <dbReference type="NCBI Taxonomy" id="230839"/>
    <lineage>
        <taxon>Eukaryota</taxon>
        <taxon>Sar</taxon>
        <taxon>Stramenopiles</taxon>
        <taxon>Oomycota</taxon>
        <taxon>Peronosporomycetes</taxon>
        <taxon>Peronosporales</taxon>
        <taxon>Peronosporaceae</taxon>
        <taxon>Peronosclerospora</taxon>
    </lineage>
</organism>
<dbReference type="Proteomes" id="UP001163321">
    <property type="component" value="Chromosome 1"/>
</dbReference>
<evidence type="ECO:0000313" key="2">
    <source>
        <dbReference type="Proteomes" id="UP001163321"/>
    </source>
</evidence>
<reference evidence="1 2" key="1">
    <citation type="journal article" date="2022" name="bioRxiv">
        <title>The genome of the oomycete Peronosclerospora sorghi, a cosmopolitan pathogen of maize and sorghum, is inflated with dispersed pseudogenes.</title>
        <authorList>
            <person name="Fletcher K."/>
            <person name="Martin F."/>
            <person name="Isakeit T."/>
            <person name="Cavanaugh K."/>
            <person name="Magill C."/>
            <person name="Michelmore R."/>
        </authorList>
    </citation>
    <scope>NUCLEOTIDE SEQUENCE [LARGE SCALE GENOMIC DNA]</scope>
    <source>
        <strain evidence="1">P6</strain>
    </source>
</reference>
<protein>
    <submittedName>
        <fullName evidence="1">Uncharacterized protein</fullName>
    </submittedName>
</protein>
<comment type="caution">
    <text evidence="1">The sequence shown here is derived from an EMBL/GenBank/DDBJ whole genome shotgun (WGS) entry which is preliminary data.</text>
</comment>
<dbReference type="EMBL" id="CM047580">
    <property type="protein sequence ID" value="KAI9921196.1"/>
    <property type="molecule type" value="Genomic_DNA"/>
</dbReference>
<proteinExistence type="predicted"/>
<keyword evidence="2" id="KW-1185">Reference proteome</keyword>
<evidence type="ECO:0000313" key="1">
    <source>
        <dbReference type="EMBL" id="KAI9921196.1"/>
    </source>
</evidence>
<gene>
    <name evidence="1" type="ORF">PsorP6_001105</name>
</gene>
<accession>A0ACC0WTA8</accession>
<sequence>MHAIVEVCGGDLSKSLPSKIFALHGWSDKGFQYLAVLAVGHGVIKGCCVTWEEDLSAEQHEEAFFIITIEI</sequence>
<name>A0ACC0WTA8_9STRA</name>